<keyword evidence="2" id="KW-1185">Reference proteome</keyword>
<protein>
    <submittedName>
        <fullName evidence="1">2,3-dihydroxy-p-cumate/2,3-dihydroxybenzoate 3,4-dioxygenase</fullName>
    </submittedName>
</protein>
<comment type="caution">
    <text evidence="1">The sequence shown here is derived from an EMBL/GenBank/DDBJ whole genome shotgun (WGS) entry which is preliminary data.</text>
</comment>
<dbReference type="Proteomes" id="UP000321304">
    <property type="component" value="Unassembled WGS sequence"/>
</dbReference>
<organism evidence="1 2">
    <name type="scientific">Bradyrhizobium macuxiense</name>
    <dbReference type="NCBI Taxonomy" id="1755647"/>
    <lineage>
        <taxon>Bacteria</taxon>
        <taxon>Pseudomonadati</taxon>
        <taxon>Pseudomonadota</taxon>
        <taxon>Alphaproteobacteria</taxon>
        <taxon>Hyphomicrobiales</taxon>
        <taxon>Nitrobacteraceae</taxon>
        <taxon>Bradyrhizobium</taxon>
    </lineage>
</organism>
<dbReference type="GO" id="GO:0051213">
    <property type="term" value="F:dioxygenase activity"/>
    <property type="evidence" value="ECO:0007669"/>
    <property type="project" value="UniProtKB-KW"/>
</dbReference>
<sequence>MTGQSSSERVLQRSLIGLCYVRLAVREPQPAAAFAADILGLQPVPDKQALLFRSDDRYHTLSLIPATDPSSIGIEVSDEAVLERVEHALRNDGFTARRGSPDECKQRFVRDALIVQDTTGNEIDLVLRPAQSGRRYFPSRDAGITGLQSVGLRSVRLTDDQKLWTSILGARISDWAGDVAYLGIDRKHHRIALYPSDRPGILYVSYGVESLDSIMQGHYFVQERQIKILHGPGREPASGQIFLRFEGPEGYVFSFTHGLNDIDPDHHPRQFSAHPSSLCEWGSQCHGIPELQQAGD</sequence>
<evidence type="ECO:0000313" key="2">
    <source>
        <dbReference type="Proteomes" id="UP000321304"/>
    </source>
</evidence>
<dbReference type="AlphaFoldDB" id="A0A560MIW8"/>
<dbReference type="SUPFAM" id="SSF54593">
    <property type="entry name" value="Glyoxalase/Bleomycin resistance protein/Dihydroxybiphenyl dioxygenase"/>
    <property type="match status" value="2"/>
</dbReference>
<dbReference type="InterPro" id="IPR029068">
    <property type="entry name" value="Glyas_Bleomycin-R_OHBP_Dase"/>
</dbReference>
<keyword evidence="1" id="KW-0560">Oxidoreductase</keyword>
<dbReference type="Gene3D" id="3.10.180.10">
    <property type="entry name" value="2,3-Dihydroxybiphenyl 1,2-Dioxygenase, domain 1"/>
    <property type="match status" value="2"/>
</dbReference>
<dbReference type="EMBL" id="VITY01000001">
    <property type="protein sequence ID" value="TWC07281.1"/>
    <property type="molecule type" value="Genomic_DNA"/>
</dbReference>
<evidence type="ECO:0000313" key="1">
    <source>
        <dbReference type="EMBL" id="TWC07281.1"/>
    </source>
</evidence>
<gene>
    <name evidence="1" type="ORF">FBZ93_101573</name>
</gene>
<reference evidence="1 2" key="1">
    <citation type="submission" date="2019-06" db="EMBL/GenBank/DDBJ databases">
        <title>Genomic Encyclopedia of Type Strains, Phase IV (KMG-V): Genome sequencing to study the core and pangenomes of soil and plant-associated prokaryotes.</title>
        <authorList>
            <person name="Whitman W."/>
        </authorList>
    </citation>
    <scope>NUCLEOTIDE SEQUENCE [LARGE SCALE GENOMIC DNA]</scope>
    <source>
        <strain evidence="1 2">BR 10355</strain>
    </source>
</reference>
<accession>A0A560MIW8</accession>
<dbReference type="OrthoDB" id="9803142at2"/>
<name>A0A560MIW8_9BRAD</name>
<dbReference type="STRING" id="1755647.AS156_14020"/>
<proteinExistence type="predicted"/>
<keyword evidence="1" id="KW-0223">Dioxygenase</keyword>